<comment type="caution">
    <text evidence="1">The sequence shown here is derived from an EMBL/GenBank/DDBJ whole genome shotgun (WGS) entry which is preliminary data.</text>
</comment>
<dbReference type="PROSITE" id="PS51257">
    <property type="entry name" value="PROKAR_LIPOPROTEIN"/>
    <property type="match status" value="1"/>
</dbReference>
<sequence>MRTTAWILCVFALLTLSCSKQPAEPDNDQPGDEEIVVTADVPVNSPLEDVQLTIKSSAGQVNATAGDAVSIPIEGADKPQVLVATAATSGAVVLIGIVYPDSGNELSASSTAKA</sequence>
<proteinExistence type="predicted"/>
<protein>
    <submittedName>
        <fullName evidence="1">Uncharacterized protein</fullName>
    </submittedName>
</protein>
<accession>X0WPH6</accession>
<feature type="non-terminal residue" evidence="1">
    <location>
        <position position="114"/>
    </location>
</feature>
<dbReference type="EMBL" id="BARS01037467">
    <property type="protein sequence ID" value="GAG26413.1"/>
    <property type="molecule type" value="Genomic_DNA"/>
</dbReference>
<evidence type="ECO:0000313" key="1">
    <source>
        <dbReference type="EMBL" id="GAG26413.1"/>
    </source>
</evidence>
<gene>
    <name evidence="1" type="ORF">S01H1_57450</name>
</gene>
<name>X0WPH6_9ZZZZ</name>
<organism evidence="1">
    <name type="scientific">marine sediment metagenome</name>
    <dbReference type="NCBI Taxonomy" id="412755"/>
    <lineage>
        <taxon>unclassified sequences</taxon>
        <taxon>metagenomes</taxon>
        <taxon>ecological metagenomes</taxon>
    </lineage>
</organism>
<dbReference type="AlphaFoldDB" id="X0WPH6"/>
<reference evidence="1" key="1">
    <citation type="journal article" date="2014" name="Front. Microbiol.">
        <title>High frequency of phylogenetically diverse reductive dehalogenase-homologous genes in deep subseafloor sedimentary metagenomes.</title>
        <authorList>
            <person name="Kawai M."/>
            <person name="Futagami T."/>
            <person name="Toyoda A."/>
            <person name="Takaki Y."/>
            <person name="Nishi S."/>
            <person name="Hori S."/>
            <person name="Arai W."/>
            <person name="Tsubouchi T."/>
            <person name="Morono Y."/>
            <person name="Uchiyama I."/>
            <person name="Ito T."/>
            <person name="Fujiyama A."/>
            <person name="Inagaki F."/>
            <person name="Takami H."/>
        </authorList>
    </citation>
    <scope>NUCLEOTIDE SEQUENCE</scope>
    <source>
        <strain evidence="1">Expedition CK06-06</strain>
    </source>
</reference>